<protein>
    <submittedName>
        <fullName evidence="1">Uncharacterized protein</fullName>
    </submittedName>
</protein>
<dbReference type="PATRIC" id="fig|1423.173.peg.737"/>
<gene>
    <name evidence="1" type="ORF">SC09_Contig19orf00110</name>
</gene>
<organism evidence="1 2">
    <name type="scientific">Bacillus subtilis</name>
    <dbReference type="NCBI Taxonomy" id="1423"/>
    <lineage>
        <taxon>Bacteria</taxon>
        <taxon>Bacillati</taxon>
        <taxon>Bacillota</taxon>
        <taxon>Bacilli</taxon>
        <taxon>Bacillales</taxon>
        <taxon>Bacillaceae</taxon>
        <taxon>Bacillus</taxon>
    </lineage>
</organism>
<comment type="caution">
    <text evidence="1">The sequence shown here is derived from an EMBL/GenBank/DDBJ whole genome shotgun (WGS) entry which is preliminary data.</text>
</comment>
<dbReference type="EMBL" id="JXBC01000002">
    <property type="protein sequence ID" value="KIU11855.1"/>
    <property type="molecule type" value="Genomic_DNA"/>
</dbReference>
<accession>A0A0D1KSH0</accession>
<evidence type="ECO:0000313" key="1">
    <source>
        <dbReference type="EMBL" id="KIU11855.1"/>
    </source>
</evidence>
<reference evidence="1 2" key="1">
    <citation type="submission" date="2014-12" db="EMBL/GenBank/DDBJ databases">
        <title>Comparative genome analysis of Bacillus coagulans HM-08, Clostridium butyricum HM-68, Bacillus subtilis HM-66 and Bacillus licheniformis BL-09.</title>
        <authorList>
            <person name="Zhang H."/>
        </authorList>
    </citation>
    <scope>NUCLEOTIDE SEQUENCE [LARGE SCALE GENOMIC DNA]</scope>
    <source>
        <strain evidence="1 2">HM-66</strain>
    </source>
</reference>
<dbReference type="Proteomes" id="UP000032247">
    <property type="component" value="Unassembled WGS sequence"/>
</dbReference>
<name>A0A0D1KSH0_BACIU</name>
<evidence type="ECO:0000313" key="2">
    <source>
        <dbReference type="Proteomes" id="UP000032247"/>
    </source>
</evidence>
<dbReference type="AlphaFoldDB" id="A0A0D1KSH0"/>
<sequence length="75" mass="8801">MGALFLHLKPGEYLKKQYKTKKLVEKTSFSLQAEPHNLCGFFFALMTHCELRLHRVKIKRYKTDRLREGDVCGMA</sequence>
<proteinExistence type="predicted"/>